<proteinExistence type="predicted"/>
<dbReference type="Proteomes" id="UP000777438">
    <property type="component" value="Unassembled WGS sequence"/>
</dbReference>
<name>A0A9P9AJL3_9HYPO</name>
<keyword evidence="2" id="KW-1185">Reference proteome</keyword>
<gene>
    <name evidence="1" type="ORF">B0T10DRAFT_415538</name>
</gene>
<comment type="caution">
    <text evidence="1">The sequence shown here is derived from an EMBL/GenBank/DDBJ whole genome shotgun (WGS) entry which is preliminary data.</text>
</comment>
<evidence type="ECO:0000313" key="1">
    <source>
        <dbReference type="EMBL" id="KAH6874300.1"/>
    </source>
</evidence>
<dbReference type="EMBL" id="JAGPYM010000040">
    <property type="protein sequence ID" value="KAH6874300.1"/>
    <property type="molecule type" value="Genomic_DNA"/>
</dbReference>
<dbReference type="OrthoDB" id="4917073at2759"/>
<reference evidence="1 2" key="1">
    <citation type="journal article" date="2021" name="Nat. Commun.">
        <title>Genetic determinants of endophytism in the Arabidopsis root mycobiome.</title>
        <authorList>
            <person name="Mesny F."/>
            <person name="Miyauchi S."/>
            <person name="Thiergart T."/>
            <person name="Pickel B."/>
            <person name="Atanasova L."/>
            <person name="Karlsson M."/>
            <person name="Huettel B."/>
            <person name="Barry K.W."/>
            <person name="Haridas S."/>
            <person name="Chen C."/>
            <person name="Bauer D."/>
            <person name="Andreopoulos W."/>
            <person name="Pangilinan J."/>
            <person name="LaButti K."/>
            <person name="Riley R."/>
            <person name="Lipzen A."/>
            <person name="Clum A."/>
            <person name="Drula E."/>
            <person name="Henrissat B."/>
            <person name="Kohler A."/>
            <person name="Grigoriev I.V."/>
            <person name="Martin F.M."/>
            <person name="Hacquard S."/>
        </authorList>
    </citation>
    <scope>NUCLEOTIDE SEQUENCE [LARGE SCALE GENOMIC DNA]</scope>
    <source>
        <strain evidence="1 2">MPI-CAGE-CH-0241</strain>
    </source>
</reference>
<sequence>IPDPKYPGYHLADDVTIHFGPPLGILLQSKDTKGLSIPALPPETILVRSVSQTLDPSNRNFRFLSAKCIRRGLPVVPAFVLTDYKAQSKTFAEVLLELRGNRIINGEPSKCDFTSLYVQLSRCTTLKGIKLLSPVRERSCDFHNFMNSLTL</sequence>
<accession>A0A9P9AJL3</accession>
<evidence type="ECO:0000313" key="2">
    <source>
        <dbReference type="Proteomes" id="UP000777438"/>
    </source>
</evidence>
<dbReference type="AlphaFoldDB" id="A0A9P9AJL3"/>
<protein>
    <submittedName>
        <fullName evidence="1">Uncharacterized protein</fullName>
    </submittedName>
</protein>
<feature type="non-terminal residue" evidence="1">
    <location>
        <position position="1"/>
    </location>
</feature>
<organism evidence="1 2">
    <name type="scientific">Thelonectria olida</name>
    <dbReference type="NCBI Taxonomy" id="1576542"/>
    <lineage>
        <taxon>Eukaryota</taxon>
        <taxon>Fungi</taxon>
        <taxon>Dikarya</taxon>
        <taxon>Ascomycota</taxon>
        <taxon>Pezizomycotina</taxon>
        <taxon>Sordariomycetes</taxon>
        <taxon>Hypocreomycetidae</taxon>
        <taxon>Hypocreales</taxon>
        <taxon>Nectriaceae</taxon>
        <taxon>Thelonectria</taxon>
    </lineage>
</organism>